<keyword evidence="1" id="KW-0472">Membrane</keyword>
<dbReference type="Proteomes" id="UP000293852">
    <property type="component" value="Unassembled WGS sequence"/>
</dbReference>
<dbReference type="OrthoDB" id="4774131at2"/>
<feature type="transmembrane region" description="Helical" evidence="1">
    <location>
        <begin position="6"/>
        <end position="24"/>
    </location>
</feature>
<gene>
    <name evidence="2" type="ORF">EV386_1029</name>
</gene>
<feature type="transmembrane region" description="Helical" evidence="1">
    <location>
        <begin position="45"/>
        <end position="64"/>
    </location>
</feature>
<dbReference type="EMBL" id="SGWX01000001">
    <property type="protein sequence ID" value="RZS60750.1"/>
    <property type="molecule type" value="Genomic_DNA"/>
</dbReference>
<keyword evidence="3" id="KW-1185">Reference proteome</keyword>
<keyword evidence="1" id="KW-0812">Transmembrane</keyword>
<proteinExistence type="predicted"/>
<keyword evidence="1" id="KW-1133">Transmembrane helix</keyword>
<accession>A0A4V2EXU9</accession>
<sequence length="138" mass="15680">MVALAVIAGMWVAAWAVTWVRVLLRVIGPTNWLDTYIHTRRGMRWGLAICWPAAVACAMAGHLIEVSGTRGEYATWQILLWALLWYDALKLARMGVVSVVLLIRARFRKWHQAREWRQARSARREAERPGVEDALGGT</sequence>
<evidence type="ECO:0000256" key="1">
    <source>
        <dbReference type="SAM" id="Phobius"/>
    </source>
</evidence>
<comment type="caution">
    <text evidence="2">The sequence shown here is derived from an EMBL/GenBank/DDBJ whole genome shotgun (WGS) entry which is preliminary data.</text>
</comment>
<evidence type="ECO:0008006" key="4">
    <source>
        <dbReference type="Google" id="ProtNLM"/>
    </source>
</evidence>
<evidence type="ECO:0000313" key="3">
    <source>
        <dbReference type="Proteomes" id="UP000293852"/>
    </source>
</evidence>
<feature type="transmembrane region" description="Helical" evidence="1">
    <location>
        <begin position="84"/>
        <end position="103"/>
    </location>
</feature>
<dbReference type="AlphaFoldDB" id="A0A4V2EXU9"/>
<organism evidence="2 3">
    <name type="scientific">Xylanimonas ulmi</name>
    <dbReference type="NCBI Taxonomy" id="228973"/>
    <lineage>
        <taxon>Bacteria</taxon>
        <taxon>Bacillati</taxon>
        <taxon>Actinomycetota</taxon>
        <taxon>Actinomycetes</taxon>
        <taxon>Micrococcales</taxon>
        <taxon>Promicromonosporaceae</taxon>
        <taxon>Xylanimonas</taxon>
    </lineage>
</organism>
<evidence type="ECO:0000313" key="2">
    <source>
        <dbReference type="EMBL" id="RZS60750.1"/>
    </source>
</evidence>
<dbReference type="RefSeq" id="WP_130412914.1">
    <property type="nucleotide sequence ID" value="NZ_SGWX01000001.1"/>
</dbReference>
<name>A0A4V2EXU9_9MICO</name>
<protein>
    <recommendedName>
        <fullName evidence="4">Sulfate permease</fullName>
    </recommendedName>
</protein>
<reference evidence="2 3" key="1">
    <citation type="submission" date="2019-02" db="EMBL/GenBank/DDBJ databases">
        <title>Sequencing the genomes of 1000 actinobacteria strains.</title>
        <authorList>
            <person name="Klenk H.-P."/>
        </authorList>
    </citation>
    <scope>NUCLEOTIDE SEQUENCE [LARGE SCALE GENOMIC DNA]</scope>
    <source>
        <strain evidence="2 3">DSM 16932</strain>
    </source>
</reference>